<feature type="coiled-coil region" evidence="1">
    <location>
        <begin position="23"/>
        <end position="64"/>
    </location>
</feature>
<evidence type="ECO:0000313" key="2">
    <source>
        <dbReference type="Proteomes" id="UP001652625"/>
    </source>
</evidence>
<keyword evidence="1" id="KW-0175">Coiled coil</keyword>
<dbReference type="GeneID" id="136075878"/>
<dbReference type="Proteomes" id="UP001652625">
    <property type="component" value="Chromosome 02"/>
</dbReference>
<evidence type="ECO:0000256" key="1">
    <source>
        <dbReference type="SAM" id="Coils"/>
    </source>
</evidence>
<evidence type="ECO:0000313" key="3">
    <source>
        <dbReference type="RefSeq" id="XP_065645390.1"/>
    </source>
</evidence>
<dbReference type="RefSeq" id="XP_065645390.1">
    <property type="nucleotide sequence ID" value="XM_065789318.1"/>
</dbReference>
<accession>A0ABM4B931</accession>
<name>A0ABM4B931_HYDVU</name>
<reference evidence="3" key="2">
    <citation type="submission" date="2025-08" db="UniProtKB">
        <authorList>
            <consortium name="RefSeq"/>
        </authorList>
    </citation>
    <scope>IDENTIFICATION</scope>
</reference>
<gene>
    <name evidence="3" type="primary">LOC136075878</name>
</gene>
<dbReference type="InterPro" id="IPR004244">
    <property type="entry name" value="Transposase_22"/>
</dbReference>
<organism evidence="2 3">
    <name type="scientific">Hydra vulgaris</name>
    <name type="common">Hydra</name>
    <name type="synonym">Hydra attenuata</name>
    <dbReference type="NCBI Taxonomy" id="6087"/>
    <lineage>
        <taxon>Eukaryota</taxon>
        <taxon>Metazoa</taxon>
        <taxon>Cnidaria</taxon>
        <taxon>Hydrozoa</taxon>
        <taxon>Hydroidolina</taxon>
        <taxon>Anthoathecata</taxon>
        <taxon>Aplanulata</taxon>
        <taxon>Hydridae</taxon>
        <taxon>Hydra</taxon>
    </lineage>
</organism>
<sequence>MANKSISITHLKEIMDIHENAIMKLFSDRIDKLESKISVMQEENKNLKNEVSDLKKSVEFVSDKYENLLLEKDVSKKTAMSSVYQLNDTKINIENDNVIKDKLAELEDRSRRNNLRFNGIEEKEIETWQETESKIREILKTKLGLNGNIEIERAHRVGKKMMGVKRINRTIVVKFLNYIDKNAILDKFVKAKLWNENLFIYEDFSERTMEIRRKLFAEAKELRSKGKYAKVTYNKLFTRDFK</sequence>
<protein>
    <submittedName>
        <fullName evidence="3">Uncharacterized protein LOC136075878</fullName>
    </submittedName>
</protein>
<reference evidence="2" key="1">
    <citation type="submission" date="2025-05" db="UniProtKB">
        <authorList>
            <consortium name="RefSeq"/>
        </authorList>
    </citation>
    <scope>NUCLEOTIDE SEQUENCE [LARGE SCALE GENOMIC DNA]</scope>
</reference>
<dbReference type="PANTHER" id="PTHR11505">
    <property type="entry name" value="L1 TRANSPOSABLE ELEMENT-RELATED"/>
    <property type="match status" value="1"/>
</dbReference>
<proteinExistence type="predicted"/>
<keyword evidence="2" id="KW-1185">Reference proteome</keyword>
<dbReference type="Gene3D" id="3.30.70.1820">
    <property type="entry name" value="L1 transposable element, RRM domain"/>
    <property type="match status" value="1"/>
</dbReference>